<feature type="transmembrane region" description="Helical" evidence="1">
    <location>
        <begin position="270"/>
        <end position="288"/>
    </location>
</feature>
<feature type="domain" description="EamA" evidence="2">
    <location>
        <begin position="154"/>
        <end position="287"/>
    </location>
</feature>
<accession>A0ABW4II90</accession>
<evidence type="ECO:0000313" key="4">
    <source>
        <dbReference type="Proteomes" id="UP001597118"/>
    </source>
</evidence>
<feature type="transmembrane region" description="Helical" evidence="1">
    <location>
        <begin position="188"/>
        <end position="207"/>
    </location>
</feature>
<feature type="domain" description="EamA" evidence="2">
    <location>
        <begin position="5"/>
        <end position="141"/>
    </location>
</feature>
<reference evidence="4" key="1">
    <citation type="journal article" date="2019" name="Int. J. Syst. Evol. Microbiol.">
        <title>The Global Catalogue of Microorganisms (GCM) 10K type strain sequencing project: providing services to taxonomists for standard genome sequencing and annotation.</title>
        <authorList>
            <consortium name="The Broad Institute Genomics Platform"/>
            <consortium name="The Broad Institute Genome Sequencing Center for Infectious Disease"/>
            <person name="Wu L."/>
            <person name="Ma J."/>
        </authorList>
    </citation>
    <scope>NUCLEOTIDE SEQUENCE [LARGE SCALE GENOMIC DNA]</scope>
    <source>
        <strain evidence="4">CCUG 53762</strain>
    </source>
</reference>
<feature type="transmembrane region" description="Helical" evidence="1">
    <location>
        <begin position="128"/>
        <end position="145"/>
    </location>
</feature>
<dbReference type="InterPro" id="IPR037185">
    <property type="entry name" value="EmrE-like"/>
</dbReference>
<organism evidence="3 4">
    <name type="scientific">Pseudopedobacter beijingensis</name>
    <dbReference type="NCBI Taxonomy" id="1207056"/>
    <lineage>
        <taxon>Bacteria</taxon>
        <taxon>Pseudomonadati</taxon>
        <taxon>Bacteroidota</taxon>
        <taxon>Sphingobacteriia</taxon>
        <taxon>Sphingobacteriales</taxon>
        <taxon>Sphingobacteriaceae</taxon>
        <taxon>Pseudopedobacter</taxon>
    </lineage>
</organism>
<dbReference type="Proteomes" id="UP001597118">
    <property type="component" value="Unassembled WGS sequence"/>
</dbReference>
<keyword evidence="1" id="KW-0472">Membrane</keyword>
<feature type="transmembrane region" description="Helical" evidence="1">
    <location>
        <begin position="97"/>
        <end position="116"/>
    </location>
</feature>
<keyword evidence="1" id="KW-0812">Transmembrane</keyword>
<keyword evidence="1" id="KW-1133">Transmembrane helix</keyword>
<dbReference type="PANTHER" id="PTHR22911:SF137">
    <property type="entry name" value="SOLUTE CARRIER FAMILY 35 MEMBER G2-RELATED"/>
    <property type="match status" value="1"/>
</dbReference>
<dbReference type="InterPro" id="IPR000620">
    <property type="entry name" value="EamA_dom"/>
</dbReference>
<protein>
    <submittedName>
        <fullName evidence="3">DMT family transporter</fullName>
    </submittedName>
</protein>
<feature type="transmembrane region" description="Helical" evidence="1">
    <location>
        <begin position="37"/>
        <end position="54"/>
    </location>
</feature>
<comment type="caution">
    <text evidence="3">The sequence shown here is derived from an EMBL/GenBank/DDBJ whole genome shotgun (WGS) entry which is preliminary data.</text>
</comment>
<gene>
    <name evidence="3" type="ORF">ACFSAH_19580</name>
</gene>
<proteinExistence type="predicted"/>
<dbReference type="SUPFAM" id="SSF103481">
    <property type="entry name" value="Multidrug resistance efflux transporter EmrE"/>
    <property type="match status" value="2"/>
</dbReference>
<keyword evidence="4" id="KW-1185">Reference proteome</keyword>
<feature type="transmembrane region" description="Helical" evidence="1">
    <location>
        <begin position="244"/>
        <end position="264"/>
    </location>
</feature>
<evidence type="ECO:0000313" key="3">
    <source>
        <dbReference type="EMBL" id="MFD1632082.1"/>
    </source>
</evidence>
<evidence type="ECO:0000259" key="2">
    <source>
        <dbReference type="Pfam" id="PF00892"/>
    </source>
</evidence>
<dbReference type="Pfam" id="PF00892">
    <property type="entry name" value="EamA"/>
    <property type="match status" value="2"/>
</dbReference>
<feature type="transmembrane region" description="Helical" evidence="1">
    <location>
        <begin position="157"/>
        <end position="176"/>
    </location>
</feature>
<sequence length="296" mass="32131">MRKITGILLVGAGACSYGVLATIVKYVYGFGTHTSILNFSQFLIGFIILSLLSLKEKKSEQKQVSFAKKSISRLIIYGSSLGLTSIFYYISIQYIPVSVGIILLMQTIWMGVILEAILGKTKIERTKLIGGFVVIAGTLLATNIFKSQISLDVKGVSFGILAAICYTISMYASNSVSLELSSIQRSKYLVLGGLITIILFWNIQIIQHFDLAIMLKWGTFLALFGTIIPPLLFTKGMPITGVGLGSILGAVEIPVSILSANIILGERIDIIQWIGVLIILISVVIINSKSLKTSTN</sequence>
<dbReference type="PROSITE" id="PS51257">
    <property type="entry name" value="PROKAR_LIPOPROTEIN"/>
    <property type="match status" value="1"/>
</dbReference>
<dbReference type="EMBL" id="JBHUDG010000051">
    <property type="protein sequence ID" value="MFD1632082.1"/>
    <property type="molecule type" value="Genomic_DNA"/>
</dbReference>
<feature type="transmembrane region" description="Helical" evidence="1">
    <location>
        <begin position="74"/>
        <end position="91"/>
    </location>
</feature>
<dbReference type="RefSeq" id="WP_379664403.1">
    <property type="nucleotide sequence ID" value="NZ_JBHUDG010000051.1"/>
</dbReference>
<feature type="transmembrane region" description="Helical" evidence="1">
    <location>
        <begin position="213"/>
        <end position="232"/>
    </location>
</feature>
<dbReference type="PANTHER" id="PTHR22911">
    <property type="entry name" value="ACYL-MALONYL CONDENSING ENZYME-RELATED"/>
    <property type="match status" value="1"/>
</dbReference>
<evidence type="ECO:0000256" key="1">
    <source>
        <dbReference type="SAM" id="Phobius"/>
    </source>
</evidence>
<name>A0ABW4II90_9SPHI</name>